<keyword evidence="3" id="KW-1185">Reference proteome</keyword>
<comment type="caution">
    <text evidence="2">The sequence shown here is derived from an EMBL/GenBank/DDBJ whole genome shotgun (WGS) entry which is preliminary data.</text>
</comment>
<reference evidence="2" key="1">
    <citation type="submission" date="2017-08" db="EMBL/GenBank/DDBJ databases">
        <authorList>
            <person name="Polle J.E."/>
            <person name="Barry K."/>
            <person name="Cushman J."/>
            <person name="Schmutz J."/>
            <person name="Tran D."/>
            <person name="Hathwaick L.T."/>
            <person name="Yim W.C."/>
            <person name="Jenkins J."/>
            <person name="Mckie-Krisberg Z.M."/>
            <person name="Prochnik S."/>
            <person name="Lindquist E."/>
            <person name="Dockter R.B."/>
            <person name="Adam C."/>
            <person name="Molina H."/>
            <person name="Bunkerborg J."/>
            <person name="Jin E."/>
            <person name="Buchheim M."/>
            <person name="Magnuson J."/>
        </authorList>
    </citation>
    <scope>NUCLEOTIDE SEQUENCE</scope>
    <source>
        <strain evidence="2">CCAP 19/18</strain>
    </source>
</reference>
<protein>
    <recommendedName>
        <fullName evidence="4">Assembly chaperone of rpl4</fullName>
    </recommendedName>
</protein>
<proteinExistence type="predicted"/>
<gene>
    <name evidence="2" type="ORF">DUNSADRAFT_3348</name>
</gene>
<feature type="compositionally biased region" description="Low complexity" evidence="1">
    <location>
        <begin position="7"/>
        <end position="19"/>
    </location>
</feature>
<dbReference type="SUPFAM" id="SSF48452">
    <property type="entry name" value="TPR-like"/>
    <property type="match status" value="1"/>
</dbReference>
<dbReference type="Proteomes" id="UP000815325">
    <property type="component" value="Unassembled WGS sequence"/>
</dbReference>
<feature type="compositionally biased region" description="Acidic residues" evidence="1">
    <location>
        <begin position="256"/>
        <end position="266"/>
    </location>
</feature>
<accession>A0ABQ7GUC1</accession>
<feature type="region of interest" description="Disordered" evidence="1">
    <location>
        <begin position="1"/>
        <end position="23"/>
    </location>
</feature>
<evidence type="ECO:0000313" key="3">
    <source>
        <dbReference type="Proteomes" id="UP000815325"/>
    </source>
</evidence>
<feature type="compositionally biased region" description="Acidic residues" evidence="1">
    <location>
        <begin position="273"/>
        <end position="283"/>
    </location>
</feature>
<feature type="region of interest" description="Disordered" evidence="1">
    <location>
        <begin position="254"/>
        <end position="285"/>
    </location>
</feature>
<organism evidence="2 3">
    <name type="scientific">Dunaliella salina</name>
    <name type="common">Green alga</name>
    <name type="synonym">Protococcus salinus</name>
    <dbReference type="NCBI Taxonomy" id="3046"/>
    <lineage>
        <taxon>Eukaryota</taxon>
        <taxon>Viridiplantae</taxon>
        <taxon>Chlorophyta</taxon>
        <taxon>core chlorophytes</taxon>
        <taxon>Chlorophyceae</taxon>
        <taxon>CS clade</taxon>
        <taxon>Chlamydomonadales</taxon>
        <taxon>Dunaliellaceae</taxon>
        <taxon>Dunaliella</taxon>
    </lineage>
</organism>
<dbReference type="EMBL" id="MU069589">
    <property type="protein sequence ID" value="KAF5838153.1"/>
    <property type="molecule type" value="Genomic_DNA"/>
</dbReference>
<name>A0ABQ7GUC1_DUNSA</name>
<evidence type="ECO:0000256" key="1">
    <source>
        <dbReference type="SAM" id="MobiDB-lite"/>
    </source>
</evidence>
<evidence type="ECO:0000313" key="2">
    <source>
        <dbReference type="EMBL" id="KAF5838153.1"/>
    </source>
</evidence>
<evidence type="ECO:0008006" key="4">
    <source>
        <dbReference type="Google" id="ProtNLM"/>
    </source>
</evidence>
<sequence length="390" mass="41709">MTKAGKKSGAGSKGKAAAGPRAPAQQVSAADLYMQAQIALQYDDIDGAKKALKLAVKLEPANAALLDAYACLLAEVEDPGALTALQQAVEASPQSGHEKYMYLAQLEEDCDKALSYSNLGLGLLHQRLHAAKTAAASGATTSTGPDDDDEVDEVAVLTQALSSALCTHAEMLVQKAAAERDFAAGASQQEEPVRGLDPSVIQQVEAMCAQSKELTARSPEPGQLLASLYSQAGRQEEALAALRASMELWFRHTPDSDEEQDQEGEAGEGGSAMEEDEEEEELPSQEFRVECVKLLLELDETTHAATEVLESLIEEDDSNPHFWHLLGLAFYSGHHYEEALEAVGKSGTLMQQLRIPRNDDIWAEMEDLSSAIREAMGVRAAEAGAAGQKS</sequence>
<dbReference type="InterPro" id="IPR011990">
    <property type="entry name" value="TPR-like_helical_dom_sf"/>
</dbReference>
<dbReference type="Gene3D" id="1.25.40.10">
    <property type="entry name" value="Tetratricopeptide repeat domain"/>
    <property type="match status" value="1"/>
</dbReference>